<evidence type="ECO:0000313" key="3">
    <source>
        <dbReference type="Proteomes" id="UP001518680"/>
    </source>
</evidence>
<feature type="transmembrane region" description="Helical" evidence="1">
    <location>
        <begin position="12"/>
        <end position="30"/>
    </location>
</feature>
<name>A0ABS1Y6V0_9CORY</name>
<feature type="transmembrane region" description="Helical" evidence="1">
    <location>
        <begin position="36"/>
        <end position="60"/>
    </location>
</feature>
<reference evidence="2 3" key="1">
    <citation type="submission" date="2021-01" db="EMBL/GenBank/DDBJ databases">
        <title>Complete genome sequences of Corynebacterium macginleyi strains isolated from infectious keratitis.</title>
        <authorList>
            <person name="Sagerfors S."/>
            <person name="Poehlein A."/>
            <person name="Soderquist B."/>
            <person name="Bruggemann H."/>
        </authorList>
    </citation>
    <scope>NUCLEOTIDE SEQUENCE [LARGE SCALE GENOMIC DNA]</scope>
    <source>
        <strain evidence="2 3">12T220</strain>
    </source>
</reference>
<dbReference type="EMBL" id="JAACBX020000002">
    <property type="protein sequence ID" value="MBM0244113.1"/>
    <property type="molecule type" value="Genomic_DNA"/>
</dbReference>
<evidence type="ECO:0000256" key="1">
    <source>
        <dbReference type="SAM" id="Phobius"/>
    </source>
</evidence>
<keyword evidence="1" id="KW-1133">Transmembrane helix</keyword>
<gene>
    <name evidence="2" type="ORF">GWO63_007525</name>
</gene>
<organism evidence="2 3">
    <name type="scientific">Corynebacterium macginleyi</name>
    <dbReference type="NCBI Taxonomy" id="38290"/>
    <lineage>
        <taxon>Bacteria</taxon>
        <taxon>Bacillati</taxon>
        <taxon>Actinomycetota</taxon>
        <taxon>Actinomycetes</taxon>
        <taxon>Mycobacteriales</taxon>
        <taxon>Corynebacteriaceae</taxon>
        <taxon>Corynebacterium</taxon>
    </lineage>
</organism>
<evidence type="ECO:0008006" key="4">
    <source>
        <dbReference type="Google" id="ProtNLM"/>
    </source>
</evidence>
<protein>
    <recommendedName>
        <fullName evidence="4">DUF4231 domain-containing protein</fullName>
    </recommendedName>
</protein>
<accession>A0ABS1Y6V0</accession>
<dbReference type="RefSeq" id="WP_200445632.1">
    <property type="nucleotide sequence ID" value="NZ_CP068291.1"/>
</dbReference>
<keyword evidence="3" id="KW-1185">Reference proteome</keyword>
<keyword evidence="1" id="KW-0472">Membrane</keyword>
<proteinExistence type="predicted"/>
<comment type="caution">
    <text evidence="2">The sequence shown here is derived from an EMBL/GenBank/DDBJ whole genome shotgun (WGS) entry which is preliminary data.</text>
</comment>
<keyword evidence="1" id="KW-0812">Transmembrane</keyword>
<sequence>MNQEIGNNTRWIGELFLVLFAGVSFAGLLFRDSLSAGQILTASMTLVASFSALFGVRLTLRDKALDEWWKTSQWILGQLIGEVDEEDKKVLLRLLQTHLQAPLKRKRDHDATLDVMADLLNKWDHHQ</sequence>
<evidence type="ECO:0000313" key="2">
    <source>
        <dbReference type="EMBL" id="MBM0244113.1"/>
    </source>
</evidence>
<dbReference type="Proteomes" id="UP001518680">
    <property type="component" value="Unassembled WGS sequence"/>
</dbReference>